<dbReference type="Proteomes" id="UP001165136">
    <property type="component" value="Unassembled WGS sequence"/>
</dbReference>
<dbReference type="InterPro" id="IPR011576">
    <property type="entry name" value="Pyridox_Oxase_N"/>
</dbReference>
<dbReference type="InterPro" id="IPR052019">
    <property type="entry name" value="F420H2_bilvrd_red/Heme_oxyg"/>
</dbReference>
<dbReference type="GO" id="GO:0070967">
    <property type="term" value="F:coenzyme F420 binding"/>
    <property type="evidence" value="ECO:0007669"/>
    <property type="project" value="TreeGrafter"/>
</dbReference>
<protein>
    <submittedName>
        <fullName evidence="4">PPOX class F420-dependent enzyme</fullName>
    </submittedName>
</protein>
<feature type="domain" description="Pyridoxamine 5'-phosphate oxidase N-terminal" evidence="3">
    <location>
        <begin position="31"/>
        <end position="163"/>
    </location>
</feature>
<comment type="caution">
    <text evidence="4">The sequence shown here is derived from an EMBL/GenBank/DDBJ whole genome shotgun (WGS) entry which is preliminary data.</text>
</comment>
<name>A0A9W6VDH9_9PSEU</name>
<evidence type="ECO:0000259" key="3">
    <source>
        <dbReference type="Pfam" id="PF01243"/>
    </source>
</evidence>
<proteinExistence type="predicted"/>
<gene>
    <name evidence="4" type="ORF">Atai01_39620</name>
</gene>
<sequence length="167" mass="19010">MQAVFPEPRQGSRRRPHGISEVRQFPVMTETALHELIRTRPFGVLATIRRDGRPQLSNVNHCYDTEAGTILVSLTDGRAKTRNLRRDPRASFHVSTADGWSYAVAEGTAELSAVAKDPHDEAVEELVDLYRKIRGEHPDWDEYRAAMVNDERLVLRLRVERVIGVIQ</sequence>
<evidence type="ECO:0000256" key="1">
    <source>
        <dbReference type="ARBA" id="ARBA00023002"/>
    </source>
</evidence>
<dbReference type="AlphaFoldDB" id="A0A9W6VDH9"/>
<dbReference type="InterPro" id="IPR012349">
    <property type="entry name" value="Split_barrel_FMN-bd"/>
</dbReference>
<dbReference type="InterPro" id="IPR019920">
    <property type="entry name" value="F420-binding_dom_put"/>
</dbReference>
<dbReference type="GO" id="GO:0005829">
    <property type="term" value="C:cytosol"/>
    <property type="evidence" value="ECO:0007669"/>
    <property type="project" value="TreeGrafter"/>
</dbReference>
<dbReference type="Gene3D" id="2.30.110.10">
    <property type="entry name" value="Electron Transport, Fmn-binding Protein, Chain A"/>
    <property type="match status" value="1"/>
</dbReference>
<feature type="region of interest" description="Disordered" evidence="2">
    <location>
        <begin position="1"/>
        <end position="20"/>
    </location>
</feature>
<evidence type="ECO:0000313" key="4">
    <source>
        <dbReference type="EMBL" id="GLY67343.1"/>
    </source>
</evidence>
<dbReference type="Pfam" id="PF01243">
    <property type="entry name" value="PNPOx_N"/>
    <property type="match status" value="1"/>
</dbReference>
<dbReference type="PANTHER" id="PTHR35176:SF2">
    <property type="entry name" value="F420H(2)-DEPENDENT REDUCTASE RV1155"/>
    <property type="match status" value="1"/>
</dbReference>
<evidence type="ECO:0000313" key="5">
    <source>
        <dbReference type="Proteomes" id="UP001165136"/>
    </source>
</evidence>
<keyword evidence="5" id="KW-1185">Reference proteome</keyword>
<accession>A0A9W6VDH9</accession>
<organism evidence="4 5">
    <name type="scientific">Amycolatopsis taiwanensis</name>
    <dbReference type="NCBI Taxonomy" id="342230"/>
    <lineage>
        <taxon>Bacteria</taxon>
        <taxon>Bacillati</taxon>
        <taxon>Actinomycetota</taxon>
        <taxon>Actinomycetes</taxon>
        <taxon>Pseudonocardiales</taxon>
        <taxon>Pseudonocardiaceae</taxon>
        <taxon>Amycolatopsis</taxon>
    </lineage>
</organism>
<evidence type="ECO:0000256" key="2">
    <source>
        <dbReference type="SAM" id="MobiDB-lite"/>
    </source>
</evidence>
<dbReference type="NCBIfam" id="TIGR03618">
    <property type="entry name" value="Rv1155_F420"/>
    <property type="match status" value="1"/>
</dbReference>
<dbReference type="PANTHER" id="PTHR35176">
    <property type="entry name" value="HEME OXYGENASE HI_0854-RELATED"/>
    <property type="match status" value="1"/>
</dbReference>
<keyword evidence="1" id="KW-0560">Oxidoreductase</keyword>
<dbReference type="GO" id="GO:0016627">
    <property type="term" value="F:oxidoreductase activity, acting on the CH-CH group of donors"/>
    <property type="evidence" value="ECO:0007669"/>
    <property type="project" value="TreeGrafter"/>
</dbReference>
<dbReference type="SUPFAM" id="SSF50475">
    <property type="entry name" value="FMN-binding split barrel"/>
    <property type="match status" value="1"/>
</dbReference>
<dbReference type="EMBL" id="BSTI01000008">
    <property type="protein sequence ID" value="GLY67343.1"/>
    <property type="molecule type" value="Genomic_DNA"/>
</dbReference>
<reference evidence="4" key="1">
    <citation type="submission" date="2023-03" db="EMBL/GenBank/DDBJ databases">
        <title>Amycolatopsis taiwanensis NBRC 103393.</title>
        <authorList>
            <person name="Ichikawa N."/>
            <person name="Sato H."/>
            <person name="Tonouchi N."/>
        </authorList>
    </citation>
    <scope>NUCLEOTIDE SEQUENCE</scope>
    <source>
        <strain evidence="4">NBRC 103393</strain>
    </source>
</reference>